<dbReference type="Proteomes" id="UP001055072">
    <property type="component" value="Unassembled WGS sequence"/>
</dbReference>
<evidence type="ECO:0000313" key="2">
    <source>
        <dbReference type="Proteomes" id="UP001055072"/>
    </source>
</evidence>
<proteinExistence type="predicted"/>
<organism evidence="1 2">
    <name type="scientific">Irpex rosettiformis</name>
    <dbReference type="NCBI Taxonomy" id="378272"/>
    <lineage>
        <taxon>Eukaryota</taxon>
        <taxon>Fungi</taxon>
        <taxon>Dikarya</taxon>
        <taxon>Basidiomycota</taxon>
        <taxon>Agaricomycotina</taxon>
        <taxon>Agaricomycetes</taxon>
        <taxon>Polyporales</taxon>
        <taxon>Irpicaceae</taxon>
        <taxon>Irpex</taxon>
    </lineage>
</organism>
<comment type="caution">
    <text evidence="1">The sequence shown here is derived from an EMBL/GenBank/DDBJ whole genome shotgun (WGS) entry which is preliminary data.</text>
</comment>
<protein>
    <submittedName>
        <fullName evidence="1">Uncharacterized protein</fullName>
    </submittedName>
</protein>
<accession>A0ACB8U2U5</accession>
<keyword evidence="2" id="KW-1185">Reference proteome</keyword>
<evidence type="ECO:0000313" key="1">
    <source>
        <dbReference type="EMBL" id="KAI0088565.1"/>
    </source>
</evidence>
<sequence>MRILNCSTGMRPAELMDFACGIGLVSRNLCLYVKSIDGVDVSQNAVDTYTTRVNQQGLTPEDMNA</sequence>
<gene>
    <name evidence="1" type="ORF">BDY19DRAFT_948326</name>
</gene>
<name>A0ACB8U2U5_9APHY</name>
<dbReference type="EMBL" id="MU274913">
    <property type="protein sequence ID" value="KAI0088565.1"/>
    <property type="molecule type" value="Genomic_DNA"/>
</dbReference>
<reference evidence="1" key="1">
    <citation type="journal article" date="2021" name="Environ. Microbiol.">
        <title>Gene family expansions and transcriptome signatures uncover fungal adaptations to wood decay.</title>
        <authorList>
            <person name="Hage H."/>
            <person name="Miyauchi S."/>
            <person name="Viragh M."/>
            <person name="Drula E."/>
            <person name="Min B."/>
            <person name="Chaduli D."/>
            <person name="Navarro D."/>
            <person name="Favel A."/>
            <person name="Norest M."/>
            <person name="Lesage-Meessen L."/>
            <person name="Balint B."/>
            <person name="Merenyi Z."/>
            <person name="de Eugenio L."/>
            <person name="Morin E."/>
            <person name="Martinez A.T."/>
            <person name="Baldrian P."/>
            <person name="Stursova M."/>
            <person name="Martinez M.J."/>
            <person name="Novotny C."/>
            <person name="Magnuson J.K."/>
            <person name="Spatafora J.W."/>
            <person name="Maurice S."/>
            <person name="Pangilinan J."/>
            <person name="Andreopoulos W."/>
            <person name="LaButti K."/>
            <person name="Hundley H."/>
            <person name="Na H."/>
            <person name="Kuo A."/>
            <person name="Barry K."/>
            <person name="Lipzen A."/>
            <person name="Henrissat B."/>
            <person name="Riley R."/>
            <person name="Ahrendt S."/>
            <person name="Nagy L.G."/>
            <person name="Grigoriev I.V."/>
            <person name="Martin F."/>
            <person name="Rosso M.N."/>
        </authorList>
    </citation>
    <scope>NUCLEOTIDE SEQUENCE</scope>
    <source>
        <strain evidence="1">CBS 384.51</strain>
    </source>
</reference>